<dbReference type="GO" id="GO:0030906">
    <property type="term" value="C:retromer, cargo-selective complex"/>
    <property type="evidence" value="ECO:0007669"/>
    <property type="project" value="InterPro"/>
</dbReference>
<evidence type="ECO:0000256" key="7">
    <source>
        <dbReference type="ARBA" id="ARBA00023136"/>
    </source>
</evidence>
<comment type="caution">
    <text evidence="10">The sequence shown here is derived from an EMBL/GenBank/DDBJ whole genome shotgun (WGS) entry which is preliminary data.</text>
</comment>
<dbReference type="CDD" id="cd00463">
    <property type="entry name" value="Ribosomal_L31e"/>
    <property type="match status" value="1"/>
</dbReference>
<comment type="similarity">
    <text evidence="3">Belongs to the eukaryotic ribosomal protein eL31 family.</text>
</comment>
<proteinExistence type="inferred from homology"/>
<evidence type="ECO:0000256" key="5">
    <source>
        <dbReference type="ARBA" id="ARBA00022927"/>
    </source>
</evidence>
<dbReference type="PANTHER" id="PTHR11099">
    <property type="entry name" value="VACUOLAR SORTING PROTEIN 35"/>
    <property type="match status" value="1"/>
</dbReference>
<keyword evidence="11" id="KW-1185">Reference proteome</keyword>
<gene>
    <name evidence="10" type="ORF">RS030_193034</name>
</gene>
<dbReference type="Pfam" id="PF03635">
    <property type="entry name" value="Vps35"/>
    <property type="match status" value="1"/>
</dbReference>
<comment type="function">
    <text evidence="9">Plays a role in vesicular protein sorting.</text>
</comment>
<dbReference type="InterPro" id="IPR005378">
    <property type="entry name" value="Vps35"/>
</dbReference>
<keyword evidence="8" id="KW-0687">Ribonucleoprotein</keyword>
<evidence type="ECO:0000313" key="11">
    <source>
        <dbReference type="Proteomes" id="UP001311799"/>
    </source>
</evidence>
<keyword evidence="5 9" id="KW-0653">Protein transport</keyword>
<sequence>MDRIRQVDSYNQSSLLAEATNSVKEHAYYMKRAIDQDGLRDALKHASSMLCELRTSFLSPKHYYELYMLIFQEMRDLSNFFDDKSRHGRKMSELYDSVQHAGNIIPRLFLLITAGACYIRSLEAPAKEILKDMSELCKGVQHPMRGLFLRYFLIQTCRDVLPDTGSIYEKNGGGDVLDSWEFLYSNFCESTRLWIRLQNHGTPKDKMRRERERHDLRILVGANLVRVSHLEGLTQQLYIQEILPKLLSVVLSCEDVLAQQYLLDCIIQVFSDENHLKTLELLLSACMKTLPGVDLKPILTNLMNRLSNFLSQTQDKSLISDIDIFELFRKHLAELNERPNPTQKQVGNTLERDLSSLLDLHSAFLTFTLTIYPNNTHYVDLILGSTVTLLTNALGVRVDGTCGDFLEPRCVDTIIEILSVPFQSMPLSIMIEMDHFPNLLYFLNNHAGRRVAISLINTIVENNTPLNNIEALQRFCSFILPMLESGSEIKTAEEVLEDSNEFIHEQMQISKLVHQIICDNLNDIFEMYEVLYDLFHRGTSINFKYTLPTLGYCALKLINELMESEKSHDSESRKFYLKVNMESSSSSIRKLLKFVHKTATELSTCSPEIALDLFLQGSVVSSAVAGPNKLEAICYEFIIQGLVCFEEELSESKKQFQGLMSIIGTLINITGCLNENEYETIATKLTQYSAKLLRKPDQCRAILMCSHLFWNNKENRDANRVLECLQKCLKIADSAVQVTPANSVLFIDILEKYMYFLEQGSPNVTTDFISKLVTLCHEQIRFSSSEIPRGPKILLNNLTTYINNEKTIYKNIEINELDYTINLSKMVHKTTFKKRAPKAIKGIREFAGRVMKTEDVRIDAKLNKFIFSKGIRNLPTRVRVRISRKRSESEDSKESLYTLVQYIPVSSFADLQTEKVQD</sequence>
<dbReference type="Proteomes" id="UP001311799">
    <property type="component" value="Unassembled WGS sequence"/>
</dbReference>
<evidence type="ECO:0000256" key="3">
    <source>
        <dbReference type="ARBA" id="ARBA00010808"/>
    </source>
</evidence>
<dbReference type="Gene3D" id="1.25.40.660">
    <property type="entry name" value="Vacuolar protein sorting-associated protein 35, helical subcomplex Vps35-C"/>
    <property type="match status" value="1"/>
</dbReference>
<dbReference type="InterPro" id="IPR000054">
    <property type="entry name" value="Ribosomal_eL31"/>
</dbReference>
<protein>
    <recommendedName>
        <fullName evidence="9">Vacuolar protein sorting-associated protein 35</fullName>
    </recommendedName>
</protein>
<evidence type="ECO:0000313" key="10">
    <source>
        <dbReference type="EMBL" id="KAK6589931.1"/>
    </source>
</evidence>
<dbReference type="GO" id="GO:0042147">
    <property type="term" value="P:retrograde transport, endosome to Golgi"/>
    <property type="evidence" value="ECO:0007669"/>
    <property type="project" value="InterPro"/>
</dbReference>
<dbReference type="InterPro" id="IPR023621">
    <property type="entry name" value="Ribosomal_eL31_dom_sf"/>
</dbReference>
<evidence type="ECO:0000256" key="9">
    <source>
        <dbReference type="PIRNR" id="PIRNR009375"/>
    </source>
</evidence>
<evidence type="ECO:0000256" key="2">
    <source>
        <dbReference type="ARBA" id="ARBA00006536"/>
    </source>
</evidence>
<accession>A0AAV9XZ34</accession>
<dbReference type="Pfam" id="PF01198">
    <property type="entry name" value="Ribosomal_L31e"/>
    <property type="match status" value="1"/>
</dbReference>
<dbReference type="AlphaFoldDB" id="A0AAV9XZ34"/>
<dbReference type="GO" id="GO:0006886">
    <property type="term" value="P:intracellular protein transport"/>
    <property type="evidence" value="ECO:0007669"/>
    <property type="project" value="TreeGrafter"/>
</dbReference>
<reference evidence="10 11" key="1">
    <citation type="submission" date="2023-10" db="EMBL/GenBank/DDBJ databases">
        <title>Comparative genomics analysis reveals potential genetic determinants of host preference in Cryptosporidium xiaoi.</title>
        <authorList>
            <person name="Xiao L."/>
            <person name="Li J."/>
        </authorList>
    </citation>
    <scope>NUCLEOTIDE SEQUENCE [LARGE SCALE GENOMIC DNA]</scope>
    <source>
        <strain evidence="10 11">52996</strain>
    </source>
</reference>
<evidence type="ECO:0000256" key="4">
    <source>
        <dbReference type="ARBA" id="ARBA00022448"/>
    </source>
</evidence>
<evidence type="ECO:0000256" key="1">
    <source>
        <dbReference type="ARBA" id="ARBA00004170"/>
    </source>
</evidence>
<dbReference type="GO" id="GO:1990904">
    <property type="term" value="C:ribonucleoprotein complex"/>
    <property type="evidence" value="ECO:0007669"/>
    <property type="project" value="UniProtKB-KW"/>
</dbReference>
<organism evidence="10 11">
    <name type="scientific">Cryptosporidium xiaoi</name>
    <dbReference type="NCBI Taxonomy" id="659607"/>
    <lineage>
        <taxon>Eukaryota</taxon>
        <taxon>Sar</taxon>
        <taxon>Alveolata</taxon>
        <taxon>Apicomplexa</taxon>
        <taxon>Conoidasida</taxon>
        <taxon>Coccidia</taxon>
        <taxon>Eucoccidiorida</taxon>
        <taxon>Eimeriorina</taxon>
        <taxon>Cryptosporidiidae</taxon>
        <taxon>Cryptosporidium</taxon>
    </lineage>
</organism>
<dbReference type="PIRSF" id="PIRSF009375">
    <property type="entry name" value="Retromer_Vps35"/>
    <property type="match status" value="1"/>
</dbReference>
<dbReference type="GO" id="GO:0005829">
    <property type="term" value="C:cytosol"/>
    <property type="evidence" value="ECO:0007669"/>
    <property type="project" value="GOC"/>
</dbReference>
<evidence type="ECO:0000256" key="6">
    <source>
        <dbReference type="ARBA" id="ARBA00022980"/>
    </source>
</evidence>
<dbReference type="SMART" id="SM01380">
    <property type="entry name" value="Ribosomal_L31e"/>
    <property type="match status" value="1"/>
</dbReference>
<dbReference type="PANTHER" id="PTHR11099:SF0">
    <property type="entry name" value="VACUOLAR PROTEIN SORTING-ASSOCIATED PROTEIN 35"/>
    <property type="match status" value="1"/>
</dbReference>
<name>A0AAV9XZ34_9CRYT</name>
<dbReference type="FunFam" id="3.10.440.10:FF:000001">
    <property type="entry name" value="60S ribosomal protein L31"/>
    <property type="match status" value="1"/>
</dbReference>
<dbReference type="GO" id="GO:0005840">
    <property type="term" value="C:ribosome"/>
    <property type="evidence" value="ECO:0007669"/>
    <property type="project" value="UniProtKB-KW"/>
</dbReference>
<comment type="subcellular location">
    <subcellularLocation>
        <location evidence="1">Membrane</location>
        <topology evidence="1">Peripheral membrane protein</topology>
    </subcellularLocation>
</comment>
<dbReference type="InterPro" id="IPR042491">
    <property type="entry name" value="Vps35_C"/>
</dbReference>
<evidence type="ECO:0000256" key="8">
    <source>
        <dbReference type="ARBA" id="ARBA00023274"/>
    </source>
</evidence>
<dbReference type="Gene3D" id="3.10.440.10">
    <property type="match status" value="1"/>
</dbReference>
<keyword evidence="4 9" id="KW-0813">Transport</keyword>
<keyword evidence="7" id="KW-0472">Membrane</keyword>
<dbReference type="EMBL" id="JAWDEY010000010">
    <property type="protein sequence ID" value="KAK6589931.1"/>
    <property type="molecule type" value="Genomic_DNA"/>
</dbReference>
<dbReference type="GO" id="GO:0003735">
    <property type="term" value="F:structural constituent of ribosome"/>
    <property type="evidence" value="ECO:0007669"/>
    <property type="project" value="InterPro"/>
</dbReference>
<keyword evidence="6" id="KW-0689">Ribosomal protein</keyword>
<dbReference type="GO" id="GO:0006412">
    <property type="term" value="P:translation"/>
    <property type="evidence" value="ECO:0007669"/>
    <property type="project" value="InterPro"/>
</dbReference>
<dbReference type="SUPFAM" id="SSF54575">
    <property type="entry name" value="Ribosomal protein L31e"/>
    <property type="match status" value="1"/>
</dbReference>
<comment type="similarity">
    <text evidence="2 9">Belongs to the VPS35 family.</text>
</comment>
<dbReference type="GO" id="GO:0005770">
    <property type="term" value="C:late endosome"/>
    <property type="evidence" value="ECO:0007669"/>
    <property type="project" value="TreeGrafter"/>
</dbReference>